<dbReference type="Proteomes" id="UP001149090">
    <property type="component" value="Unassembled WGS sequence"/>
</dbReference>
<keyword evidence="1" id="KW-0732">Signal</keyword>
<protein>
    <submittedName>
        <fullName evidence="2">Uncharacterized protein</fullName>
    </submittedName>
</protein>
<evidence type="ECO:0000313" key="3">
    <source>
        <dbReference type="Proteomes" id="UP001149090"/>
    </source>
</evidence>
<dbReference type="EMBL" id="JAPDFW010000059">
    <property type="protein sequence ID" value="KAJ5077286.1"/>
    <property type="molecule type" value="Genomic_DNA"/>
</dbReference>
<gene>
    <name evidence="2" type="ORF">M0811_00606</name>
</gene>
<reference evidence="2" key="1">
    <citation type="submission" date="2022-10" db="EMBL/GenBank/DDBJ databases">
        <title>Novel sulphate-reducing endosymbionts in the free-living metamonad Anaeramoeba.</title>
        <authorList>
            <person name="Jerlstrom-Hultqvist J."/>
            <person name="Cepicka I."/>
            <person name="Gallot-Lavallee L."/>
            <person name="Salas-Leiva D."/>
            <person name="Curtis B.A."/>
            <person name="Zahonova K."/>
            <person name="Pipaliya S."/>
            <person name="Dacks J."/>
            <person name="Roger A.J."/>
        </authorList>
    </citation>
    <scope>NUCLEOTIDE SEQUENCE</scope>
    <source>
        <strain evidence="2">BMAN</strain>
    </source>
</reference>
<organism evidence="2 3">
    <name type="scientific">Anaeramoeba ignava</name>
    <name type="common">Anaerobic marine amoeba</name>
    <dbReference type="NCBI Taxonomy" id="1746090"/>
    <lineage>
        <taxon>Eukaryota</taxon>
        <taxon>Metamonada</taxon>
        <taxon>Anaeramoebidae</taxon>
        <taxon>Anaeramoeba</taxon>
    </lineage>
</organism>
<feature type="chain" id="PRO_5040328471" evidence="1">
    <location>
        <begin position="17"/>
        <end position="714"/>
    </location>
</feature>
<dbReference type="AlphaFoldDB" id="A0A9Q0LPF4"/>
<feature type="signal peptide" evidence="1">
    <location>
        <begin position="1"/>
        <end position="16"/>
    </location>
</feature>
<name>A0A9Q0LPF4_ANAIG</name>
<dbReference type="InterPro" id="IPR011048">
    <property type="entry name" value="Haem_d1_sf"/>
</dbReference>
<evidence type="ECO:0000313" key="2">
    <source>
        <dbReference type="EMBL" id="KAJ5077286.1"/>
    </source>
</evidence>
<dbReference type="SUPFAM" id="SSF51004">
    <property type="entry name" value="C-terminal (heme d1) domain of cytochrome cd1-nitrite reductase"/>
    <property type="match status" value="1"/>
</dbReference>
<sequence>MKKILFLGFFFLFVQSEINSIKSLDLLPNGMQNTYNSLIDSESGFVYFVDCDFFYGFNSHLFKFRMSDLELVDYIDLGVTKVYCGIIDVGNKLAYFGTNNNPSQIIKVNLTTFEVIDIIVLDTISGLYSAQIDTVNQKAYFITKTSSASVLKLDLVNFSIESNLSLSQTGGQGSVIDVPNQFLYVLIHKTSSRIHKIDLSNFTEVDSIALAEGESYPLFGVIDFINEFMYVGAGAGIGTDTIKVIKVDLKNFTEVTSIDCESYEINIYGAGIDEDRGIAYFLAWSGYLVRINLTDFTRIDSLEFHINGYSYTMVMDSSSNYSFIGFDTSRAIKVDLTTFTQENSTHIPNYQFPKVILIDEVNQIGYVGFNIYFGFIAKIDLRSFEIIDFLAVSNYSDRIYCGEIDVKNGFAYFFVHGGLKIIKVQLSNFSIIEEKKFLDNSNSYTVSSSFDEENHFLYVSFEDFDQMIYSILKISLPDLEIVDNITNPEVKAFLRLFIDSSKGYLYSHFRNSSDNHYYINKIDLSSFSEVDYVDLVDEYTGTMVLDKKYQYIYFTNETHYTSYSDSNPEKLGTGNDWSSIFRVSLTNMEIIDSKEVNGIESFSTSFLDSSGDYGFFLSNFYNNEGGYYEARVIQIELNPIEILENISIGNYTNILVSGVDYSTGYGYFATSKNDPNQFIQIFGKPNPVSSSNKIFPTSLIIEIISIIFLIFGTF</sequence>
<evidence type="ECO:0000256" key="1">
    <source>
        <dbReference type="SAM" id="SignalP"/>
    </source>
</evidence>
<accession>A0A9Q0LPF4</accession>
<keyword evidence="3" id="KW-1185">Reference proteome</keyword>
<proteinExistence type="predicted"/>
<comment type="caution">
    <text evidence="2">The sequence shown here is derived from an EMBL/GenBank/DDBJ whole genome shotgun (WGS) entry which is preliminary data.</text>
</comment>